<keyword evidence="2" id="KW-0472">Membrane</keyword>
<reference evidence="3 4" key="1">
    <citation type="submission" date="2015-06" db="EMBL/GenBank/DDBJ databases">
        <title>Improved classification and identification of acetic acid bacteria using matrix-assisted laser desorption/ionization time-of-flight mass spectrometry; Gluconobacter nephelii and Gluconobacter uchimurae are later heterotypic synonyms of Gluconobacter japonicus and Gluconobacter oxydans, respectively.</title>
        <authorList>
            <person name="Li L."/>
            <person name="Cleenwerck I."/>
            <person name="De Vuyst L."/>
            <person name="Vandamme P."/>
        </authorList>
    </citation>
    <scope>NUCLEOTIDE SEQUENCE [LARGE SCALE GENOMIC DNA]</scope>
    <source>
        <strain evidence="3 4">LMG 1676</strain>
    </source>
</reference>
<gene>
    <name evidence="3" type="ORF">AD934_05345</name>
</gene>
<organism evidence="3 4">
    <name type="scientific">Gluconobacter oxydans</name>
    <name type="common">Gluconobacter suboxydans</name>
    <dbReference type="NCBI Taxonomy" id="442"/>
    <lineage>
        <taxon>Bacteria</taxon>
        <taxon>Pseudomonadati</taxon>
        <taxon>Pseudomonadota</taxon>
        <taxon>Alphaproteobacteria</taxon>
        <taxon>Acetobacterales</taxon>
        <taxon>Acetobacteraceae</taxon>
        <taxon>Gluconobacter</taxon>
    </lineage>
</organism>
<evidence type="ECO:0000313" key="3">
    <source>
        <dbReference type="EMBL" id="KXV19242.1"/>
    </source>
</evidence>
<evidence type="ECO:0000256" key="1">
    <source>
        <dbReference type="SAM" id="MobiDB-lite"/>
    </source>
</evidence>
<proteinExistence type="predicted"/>
<name>A0A149RXN4_GLUOY</name>
<comment type="caution">
    <text evidence="3">The sequence shown here is derived from an EMBL/GenBank/DDBJ whole genome shotgun (WGS) entry which is preliminary data.</text>
</comment>
<protein>
    <submittedName>
        <fullName evidence="3">Uncharacterized protein</fullName>
    </submittedName>
</protein>
<dbReference type="Proteomes" id="UP000075655">
    <property type="component" value="Unassembled WGS sequence"/>
</dbReference>
<dbReference type="EMBL" id="LHZG01000153">
    <property type="protein sequence ID" value="KXV19242.1"/>
    <property type="molecule type" value="Genomic_DNA"/>
</dbReference>
<keyword evidence="2" id="KW-0812">Transmembrane</keyword>
<feature type="compositionally biased region" description="Low complexity" evidence="1">
    <location>
        <begin position="130"/>
        <end position="143"/>
    </location>
</feature>
<accession>A0A149RXN4</accession>
<dbReference type="RefSeq" id="WP_062500771.1">
    <property type="nucleotide sequence ID" value="NZ_LHZG01000153.1"/>
</dbReference>
<dbReference type="PATRIC" id="fig|442.8.peg.58"/>
<sequence length="143" mass="14925">MTRIILQHGQNAPITLDVDGKSMAPIHLHFSQAPDSTAVQAEPVAAVQKSRIRRFLPAAGVAAVCGVLFLTFGGLQASAPSMPESADLPPLPMTGPMEVPAAPVARDSTQEQILKALHQPAHVEPPASAPAPRQSSSPFGLEN</sequence>
<feature type="transmembrane region" description="Helical" evidence="2">
    <location>
        <begin position="55"/>
        <end position="75"/>
    </location>
</feature>
<evidence type="ECO:0000313" key="4">
    <source>
        <dbReference type="Proteomes" id="UP000075655"/>
    </source>
</evidence>
<evidence type="ECO:0000256" key="2">
    <source>
        <dbReference type="SAM" id="Phobius"/>
    </source>
</evidence>
<feature type="region of interest" description="Disordered" evidence="1">
    <location>
        <begin position="82"/>
        <end position="143"/>
    </location>
</feature>
<dbReference type="AlphaFoldDB" id="A0A149RXN4"/>
<keyword evidence="2" id="KW-1133">Transmembrane helix</keyword>